<keyword evidence="4" id="KW-1185">Reference proteome</keyword>
<sequence length="404" mass="44281">MTSRTPLALASLSPLLLLLGACTPPTEPEPPGTPDAAPLPDATPPADAAPVPDAAPLPGVNRSLDAYDPVGHRLIMGDCLNHRVVAVDLRTGATEALITQWPWAEDSTICPDDIFVQRDGSKAFTSVRRSYSDPSGERDFCIVEEMVQIDLEHGTVGLLESSEVFCFSGFLDGGEPSRDVRAPLPDHSRERMLYLYQACENFHCERHLRQFESEAEHSEQLFDTLYPPLCDISSSDCELDREPNLRHFAFDPRDPDRSGLFLVADDAPRGTVIDTVNLDTGALTELARVPDEFAGQSFLPHSFRVDAGRERLILLSVETPLGSDERHLGMALDLATGAQELLYSIELPRHSYSGSPCRPTWAIDTRYDRLLLVRPSPENCAEHVYAVSLASGAVSELSFSASAR</sequence>
<dbReference type="Proteomes" id="UP000001880">
    <property type="component" value="Chromosome"/>
</dbReference>
<dbReference type="KEGG" id="hoh:Hoch_3131"/>
<dbReference type="HOGENOM" id="CLU_681089_0_0_7"/>
<dbReference type="AlphaFoldDB" id="D0LSD4"/>
<name>D0LSD4_HALO1</name>
<dbReference type="SUPFAM" id="SSF75011">
    <property type="entry name" value="3-carboxy-cis,cis-mucoante lactonizing enzyme"/>
    <property type="match status" value="1"/>
</dbReference>
<feature type="region of interest" description="Disordered" evidence="1">
    <location>
        <begin position="21"/>
        <end position="57"/>
    </location>
</feature>
<gene>
    <name evidence="3" type="ordered locus">Hoch_3131</name>
</gene>
<evidence type="ECO:0000313" key="3">
    <source>
        <dbReference type="EMBL" id="ACY15633.1"/>
    </source>
</evidence>
<keyword evidence="2" id="KW-0732">Signal</keyword>
<evidence type="ECO:0000256" key="2">
    <source>
        <dbReference type="SAM" id="SignalP"/>
    </source>
</evidence>
<reference evidence="3 4" key="1">
    <citation type="journal article" date="2010" name="Stand. Genomic Sci.">
        <title>Complete genome sequence of Haliangium ochraceum type strain (SMP-2).</title>
        <authorList>
            <consortium name="US DOE Joint Genome Institute (JGI-PGF)"/>
            <person name="Ivanova N."/>
            <person name="Daum C."/>
            <person name="Lang E."/>
            <person name="Abt B."/>
            <person name="Kopitz M."/>
            <person name="Saunders E."/>
            <person name="Lapidus A."/>
            <person name="Lucas S."/>
            <person name="Glavina Del Rio T."/>
            <person name="Nolan M."/>
            <person name="Tice H."/>
            <person name="Copeland A."/>
            <person name="Cheng J.F."/>
            <person name="Chen F."/>
            <person name="Bruce D."/>
            <person name="Goodwin L."/>
            <person name="Pitluck S."/>
            <person name="Mavromatis K."/>
            <person name="Pati A."/>
            <person name="Mikhailova N."/>
            <person name="Chen A."/>
            <person name="Palaniappan K."/>
            <person name="Land M."/>
            <person name="Hauser L."/>
            <person name="Chang Y.J."/>
            <person name="Jeffries C.D."/>
            <person name="Detter J.C."/>
            <person name="Brettin T."/>
            <person name="Rohde M."/>
            <person name="Goker M."/>
            <person name="Bristow J."/>
            <person name="Markowitz V."/>
            <person name="Eisen J.A."/>
            <person name="Hugenholtz P."/>
            <person name="Kyrpides N.C."/>
            <person name="Klenk H.P."/>
        </authorList>
    </citation>
    <scope>NUCLEOTIDE SEQUENCE [LARGE SCALE GENOMIC DNA]</scope>
    <source>
        <strain evidence="4">DSM 14365 / CIP 107738 / JCM 11303 / AJ 13395 / SMP-2</strain>
    </source>
</reference>
<dbReference type="PROSITE" id="PS51257">
    <property type="entry name" value="PROKAR_LIPOPROTEIN"/>
    <property type="match status" value="1"/>
</dbReference>
<dbReference type="EMBL" id="CP001804">
    <property type="protein sequence ID" value="ACY15633.1"/>
    <property type="molecule type" value="Genomic_DNA"/>
</dbReference>
<dbReference type="RefSeq" id="WP_012828233.1">
    <property type="nucleotide sequence ID" value="NC_013440.1"/>
</dbReference>
<accession>D0LSD4</accession>
<feature type="chain" id="PRO_5003010858" description="Lipoprotein" evidence="2">
    <location>
        <begin position="24"/>
        <end position="404"/>
    </location>
</feature>
<feature type="compositionally biased region" description="Low complexity" evidence="1">
    <location>
        <begin position="34"/>
        <end position="57"/>
    </location>
</feature>
<organism evidence="3 4">
    <name type="scientific">Haliangium ochraceum (strain DSM 14365 / JCM 11303 / SMP-2)</name>
    <dbReference type="NCBI Taxonomy" id="502025"/>
    <lineage>
        <taxon>Bacteria</taxon>
        <taxon>Pseudomonadati</taxon>
        <taxon>Myxococcota</taxon>
        <taxon>Polyangia</taxon>
        <taxon>Haliangiales</taxon>
        <taxon>Kofleriaceae</taxon>
        <taxon>Haliangium</taxon>
    </lineage>
</organism>
<feature type="signal peptide" evidence="2">
    <location>
        <begin position="1"/>
        <end position="23"/>
    </location>
</feature>
<proteinExistence type="predicted"/>
<protein>
    <recommendedName>
        <fullName evidence="5">Lipoprotein</fullName>
    </recommendedName>
</protein>
<evidence type="ECO:0000256" key="1">
    <source>
        <dbReference type="SAM" id="MobiDB-lite"/>
    </source>
</evidence>
<evidence type="ECO:0000313" key="4">
    <source>
        <dbReference type="Proteomes" id="UP000001880"/>
    </source>
</evidence>
<evidence type="ECO:0008006" key="5">
    <source>
        <dbReference type="Google" id="ProtNLM"/>
    </source>
</evidence>